<dbReference type="PROSITE" id="PS51866">
    <property type="entry name" value="MOP"/>
    <property type="match status" value="1"/>
</dbReference>
<dbReference type="CDD" id="cd00796">
    <property type="entry name" value="INT_Rci_Hp1_C"/>
    <property type="match status" value="1"/>
</dbReference>
<evidence type="ECO:0000259" key="5">
    <source>
        <dbReference type="PROSITE" id="PS51898"/>
    </source>
</evidence>
<dbReference type="Pfam" id="PF00589">
    <property type="entry name" value="Phage_integrase"/>
    <property type="match status" value="1"/>
</dbReference>
<keyword evidence="1 3" id="KW-0500">Molybdenum</keyword>
<keyword evidence="7" id="KW-1185">Reference proteome</keyword>
<comment type="caution">
    <text evidence="6">The sequence shown here is derived from an EMBL/GenBank/DDBJ whole genome shotgun (WGS) entry which is preliminary data.</text>
</comment>
<dbReference type="OrthoDB" id="9814406at2"/>
<dbReference type="PROSITE" id="PS51898">
    <property type="entry name" value="TYR_RECOMBINASE"/>
    <property type="match status" value="1"/>
</dbReference>
<dbReference type="InterPro" id="IPR005116">
    <property type="entry name" value="Transp-assoc_OB_typ1"/>
</dbReference>
<gene>
    <name evidence="6" type="ORF">F8A88_10360</name>
</gene>
<dbReference type="PANTHER" id="PTHR30349">
    <property type="entry name" value="PHAGE INTEGRASE-RELATED"/>
    <property type="match status" value="1"/>
</dbReference>
<dbReference type="GO" id="GO:0015074">
    <property type="term" value="P:DNA integration"/>
    <property type="evidence" value="ECO:0007669"/>
    <property type="project" value="InterPro"/>
</dbReference>
<keyword evidence="2" id="KW-0233">DNA recombination</keyword>
<dbReference type="PANTHER" id="PTHR30349:SF64">
    <property type="entry name" value="PROPHAGE INTEGRASE INTD-RELATED"/>
    <property type="match status" value="1"/>
</dbReference>
<feature type="domain" description="Mop" evidence="4">
    <location>
        <begin position="211"/>
        <end position="277"/>
    </location>
</feature>
<dbReference type="NCBIfam" id="TIGR00638">
    <property type="entry name" value="Mop"/>
    <property type="match status" value="1"/>
</dbReference>
<dbReference type="Proteomes" id="UP000438699">
    <property type="component" value="Unassembled WGS sequence"/>
</dbReference>
<dbReference type="InterPro" id="IPR011010">
    <property type="entry name" value="DNA_brk_join_enz"/>
</dbReference>
<evidence type="ECO:0000256" key="3">
    <source>
        <dbReference type="PROSITE-ProRule" id="PRU01213"/>
    </source>
</evidence>
<dbReference type="InterPro" id="IPR008995">
    <property type="entry name" value="Mo/tungstate-bd_C_term_dom"/>
</dbReference>
<reference evidence="6 7" key="1">
    <citation type="journal article" date="2017" name="Int. J. Syst. Evol. Microbiol.">
        <title>Desulfovibrio senegalensis sp. nov., a mesophilic sulfate reducer isolated from marine sediment.</title>
        <authorList>
            <person name="Thioye A."/>
            <person name="Gam Z.B.A."/>
            <person name="Mbengue M."/>
            <person name="Cayol J.L."/>
            <person name="Joseph-Bartoli M."/>
            <person name="Toure-Kane C."/>
            <person name="Labat M."/>
        </authorList>
    </citation>
    <scope>NUCLEOTIDE SEQUENCE [LARGE SCALE GENOMIC DNA]</scope>
    <source>
        <strain evidence="6 7">DSM 101509</strain>
    </source>
</reference>
<dbReference type="SUPFAM" id="SSF56349">
    <property type="entry name" value="DNA breaking-rejoining enzymes"/>
    <property type="match status" value="1"/>
</dbReference>
<evidence type="ECO:0000313" key="6">
    <source>
        <dbReference type="EMBL" id="KAB1441345.1"/>
    </source>
</evidence>
<dbReference type="Pfam" id="PF03459">
    <property type="entry name" value="TOBE"/>
    <property type="match status" value="2"/>
</dbReference>
<feature type="domain" description="Tyr recombinase" evidence="5">
    <location>
        <begin position="18"/>
        <end position="204"/>
    </location>
</feature>
<dbReference type="SUPFAM" id="SSF50331">
    <property type="entry name" value="MOP-like"/>
    <property type="match status" value="2"/>
</dbReference>
<dbReference type="InterPro" id="IPR004606">
    <property type="entry name" value="Mop_domain"/>
</dbReference>
<evidence type="ECO:0000256" key="2">
    <source>
        <dbReference type="ARBA" id="ARBA00023172"/>
    </source>
</evidence>
<evidence type="ECO:0000313" key="7">
    <source>
        <dbReference type="Proteomes" id="UP000438699"/>
    </source>
</evidence>
<dbReference type="GO" id="GO:0015689">
    <property type="term" value="P:molybdate ion transport"/>
    <property type="evidence" value="ECO:0007669"/>
    <property type="project" value="InterPro"/>
</dbReference>
<dbReference type="InterPro" id="IPR013762">
    <property type="entry name" value="Integrase-like_cat_sf"/>
</dbReference>
<evidence type="ECO:0000256" key="1">
    <source>
        <dbReference type="ARBA" id="ARBA00022505"/>
    </source>
</evidence>
<dbReference type="GO" id="GO:0006310">
    <property type="term" value="P:DNA recombination"/>
    <property type="evidence" value="ECO:0007669"/>
    <property type="project" value="UniProtKB-KW"/>
</dbReference>
<dbReference type="AlphaFoldDB" id="A0A6N6N1R7"/>
<organism evidence="6 7">
    <name type="scientific">Pseudodesulfovibrio senegalensis</name>
    <dbReference type="NCBI Taxonomy" id="1721087"/>
    <lineage>
        <taxon>Bacteria</taxon>
        <taxon>Pseudomonadati</taxon>
        <taxon>Thermodesulfobacteriota</taxon>
        <taxon>Desulfovibrionia</taxon>
        <taxon>Desulfovibrionales</taxon>
        <taxon>Desulfovibrionaceae</taxon>
    </lineage>
</organism>
<dbReference type="InterPro" id="IPR002104">
    <property type="entry name" value="Integrase_catalytic"/>
</dbReference>
<dbReference type="GO" id="GO:0003677">
    <property type="term" value="F:DNA binding"/>
    <property type="evidence" value="ECO:0007669"/>
    <property type="project" value="InterPro"/>
</dbReference>
<dbReference type="Gene3D" id="2.40.50.100">
    <property type="match status" value="2"/>
</dbReference>
<name>A0A6N6N1R7_9BACT</name>
<dbReference type="EMBL" id="WAIE01000004">
    <property type="protein sequence ID" value="KAB1441345.1"/>
    <property type="molecule type" value="Genomic_DNA"/>
</dbReference>
<dbReference type="RefSeq" id="WP_151151088.1">
    <property type="nucleotide sequence ID" value="NZ_WAIE01000004.1"/>
</dbReference>
<evidence type="ECO:0000259" key="4">
    <source>
        <dbReference type="PROSITE" id="PS51866"/>
    </source>
</evidence>
<protein>
    <submittedName>
        <fullName evidence="6">Tyrosine-type recombinase/integrase</fullName>
    </submittedName>
</protein>
<dbReference type="InterPro" id="IPR050090">
    <property type="entry name" value="Tyrosine_recombinase_XerCD"/>
</dbReference>
<accession>A0A6N6N1R7</accession>
<dbReference type="Gene3D" id="1.10.443.10">
    <property type="entry name" value="Intergrase catalytic core"/>
    <property type="match status" value="1"/>
</dbReference>
<proteinExistence type="predicted"/>
<sequence length="350" mass="38120">MNASDSNLAPSEIFTVPEGIRLLSPEQAARLEAAFDIWRGTASRADHMRARERMRLIFLLLRHTGARLGEVLALDHDRDLDLTQGTALFGKNGNTREVPLPQGLCRELRRVLESPMAAGSQGHFLNADQGQVRRAFYARADQCGVPRELATARVLRNTRAVEMLRNGVPLAVVQSVLGQSSPELTAVLQRYSSQDASRIVRRLAMDDLRDKTSARNTFSCRVTDIVRDPVMAEIMLETAHGQRLCAVITTESLNTLALQPGTTVAASVKAPLVAVCANPAHTGGSRRNRLDATVTSVRSNPVITEINARTKFGQNVCALVSTKTAQIMGIQAGDTARFSFKALSVILNTL</sequence>